<dbReference type="InterPro" id="IPR039422">
    <property type="entry name" value="MarR/SlyA-like"/>
</dbReference>
<dbReference type="InterPro" id="IPR000835">
    <property type="entry name" value="HTH_MarR-typ"/>
</dbReference>
<reference evidence="5 6" key="1">
    <citation type="submission" date="2014-02" db="EMBL/GenBank/DDBJ databases">
        <title>Draft genome sequence of Lysinibacillus odysseyi NBRC 100172.</title>
        <authorList>
            <person name="Zhang F."/>
            <person name="Wang G."/>
            <person name="Zhang L."/>
        </authorList>
    </citation>
    <scope>NUCLEOTIDE SEQUENCE [LARGE SCALE GENOMIC DNA]</scope>
    <source>
        <strain evidence="5 6">NBRC 100172</strain>
    </source>
</reference>
<comment type="caution">
    <text evidence="5">The sequence shown here is derived from an EMBL/GenBank/DDBJ whole genome shotgun (WGS) entry which is preliminary data.</text>
</comment>
<dbReference type="Pfam" id="PF01047">
    <property type="entry name" value="MarR"/>
    <property type="match status" value="1"/>
</dbReference>
<name>A0A0A3JDB7_9BACI</name>
<dbReference type="SUPFAM" id="SSF46785">
    <property type="entry name" value="Winged helix' DNA-binding domain"/>
    <property type="match status" value="1"/>
</dbReference>
<gene>
    <name evidence="5" type="ORF">CD32_11280</name>
</gene>
<evidence type="ECO:0000313" key="5">
    <source>
        <dbReference type="EMBL" id="KGR85027.1"/>
    </source>
</evidence>
<dbReference type="GO" id="GO:0003700">
    <property type="term" value="F:DNA-binding transcription factor activity"/>
    <property type="evidence" value="ECO:0007669"/>
    <property type="project" value="InterPro"/>
</dbReference>
<keyword evidence="6" id="KW-1185">Reference proteome</keyword>
<dbReference type="SMART" id="SM00347">
    <property type="entry name" value="HTH_MARR"/>
    <property type="match status" value="1"/>
</dbReference>
<dbReference type="PROSITE" id="PS50995">
    <property type="entry name" value="HTH_MARR_2"/>
    <property type="match status" value="1"/>
</dbReference>
<organism evidence="5 6">
    <name type="scientific">Lysinibacillus odysseyi 34hs-1 = NBRC 100172</name>
    <dbReference type="NCBI Taxonomy" id="1220589"/>
    <lineage>
        <taxon>Bacteria</taxon>
        <taxon>Bacillati</taxon>
        <taxon>Bacillota</taxon>
        <taxon>Bacilli</taxon>
        <taxon>Bacillales</taxon>
        <taxon>Bacillaceae</taxon>
        <taxon>Lysinibacillus</taxon>
    </lineage>
</organism>
<keyword evidence="2" id="KW-0238">DNA-binding</keyword>
<dbReference type="PROSITE" id="PS01117">
    <property type="entry name" value="HTH_MARR_1"/>
    <property type="match status" value="1"/>
</dbReference>
<dbReference type="AlphaFoldDB" id="A0A0A3JDB7"/>
<keyword evidence="3" id="KW-0804">Transcription</keyword>
<dbReference type="Proteomes" id="UP000030437">
    <property type="component" value="Unassembled WGS sequence"/>
</dbReference>
<dbReference type="PANTHER" id="PTHR33164:SF56">
    <property type="entry name" value="HTH-TYPE TRANSCRIPTIONAL REGULATOR MHQR"/>
    <property type="match status" value="1"/>
</dbReference>
<feature type="domain" description="HTH marR-type" evidence="4">
    <location>
        <begin position="7"/>
        <end position="139"/>
    </location>
</feature>
<protein>
    <submittedName>
        <fullName evidence="5">MarR family transcriptional regulator</fullName>
    </submittedName>
</protein>
<proteinExistence type="predicted"/>
<evidence type="ECO:0000256" key="2">
    <source>
        <dbReference type="ARBA" id="ARBA00023125"/>
    </source>
</evidence>
<dbReference type="GO" id="GO:0006950">
    <property type="term" value="P:response to stress"/>
    <property type="evidence" value="ECO:0007669"/>
    <property type="project" value="TreeGrafter"/>
</dbReference>
<sequence>MEQRNQALHAITVLLRASRSLEDLLKKDVAEYGLNATEFAVLELLYHKGEQPIQVIGKKILVASSSITYVIDKLEQKGFVKRRGCPTDRRVIYAVITEKGQALMEEIFPEHERKMEELFSILSPEELTQTIENVKIIGVEASKWQGE</sequence>
<dbReference type="RefSeq" id="WP_036154738.1">
    <property type="nucleotide sequence ID" value="NZ_AVCX01000006.1"/>
</dbReference>
<keyword evidence="1" id="KW-0805">Transcription regulation</keyword>
<dbReference type="OrthoDB" id="9799747at2"/>
<dbReference type="Gene3D" id="1.10.10.10">
    <property type="entry name" value="Winged helix-like DNA-binding domain superfamily/Winged helix DNA-binding domain"/>
    <property type="match status" value="1"/>
</dbReference>
<accession>A0A0A3JDB7</accession>
<evidence type="ECO:0000256" key="1">
    <source>
        <dbReference type="ARBA" id="ARBA00023015"/>
    </source>
</evidence>
<dbReference type="EMBL" id="JPVP01000055">
    <property type="protein sequence ID" value="KGR85027.1"/>
    <property type="molecule type" value="Genomic_DNA"/>
</dbReference>
<dbReference type="eggNOG" id="COG1846">
    <property type="taxonomic scope" value="Bacteria"/>
</dbReference>
<evidence type="ECO:0000259" key="4">
    <source>
        <dbReference type="PROSITE" id="PS50995"/>
    </source>
</evidence>
<dbReference type="GO" id="GO:0003677">
    <property type="term" value="F:DNA binding"/>
    <property type="evidence" value="ECO:0007669"/>
    <property type="project" value="UniProtKB-KW"/>
</dbReference>
<dbReference type="PRINTS" id="PR00598">
    <property type="entry name" value="HTHMARR"/>
</dbReference>
<dbReference type="InterPro" id="IPR023187">
    <property type="entry name" value="Tscrpt_reg_MarR-type_CS"/>
</dbReference>
<dbReference type="STRING" id="1220589.CD32_11280"/>
<dbReference type="PANTHER" id="PTHR33164">
    <property type="entry name" value="TRANSCRIPTIONAL REGULATOR, MARR FAMILY"/>
    <property type="match status" value="1"/>
</dbReference>
<evidence type="ECO:0000256" key="3">
    <source>
        <dbReference type="ARBA" id="ARBA00023163"/>
    </source>
</evidence>
<dbReference type="InterPro" id="IPR036388">
    <property type="entry name" value="WH-like_DNA-bd_sf"/>
</dbReference>
<evidence type="ECO:0000313" key="6">
    <source>
        <dbReference type="Proteomes" id="UP000030437"/>
    </source>
</evidence>
<dbReference type="InterPro" id="IPR036390">
    <property type="entry name" value="WH_DNA-bd_sf"/>
</dbReference>